<organism evidence="2 3">
    <name type="scientific">Frankia canadensis</name>
    <dbReference type="NCBI Taxonomy" id="1836972"/>
    <lineage>
        <taxon>Bacteria</taxon>
        <taxon>Bacillati</taxon>
        <taxon>Actinomycetota</taxon>
        <taxon>Actinomycetes</taxon>
        <taxon>Frankiales</taxon>
        <taxon>Frankiaceae</taxon>
        <taxon>Frankia</taxon>
    </lineage>
</organism>
<dbReference type="AlphaFoldDB" id="A0A2I2L261"/>
<accession>A0A2I2L261</accession>
<dbReference type="EMBL" id="FZMO01000558">
    <property type="protein sequence ID" value="SNQ52002.1"/>
    <property type="molecule type" value="Genomic_DNA"/>
</dbReference>
<feature type="region of interest" description="Disordered" evidence="1">
    <location>
        <begin position="30"/>
        <end position="119"/>
    </location>
</feature>
<sequence>MHELGRAEPDTMAERPSAAVDAAALEEIGGLDNGGVQDPAMAPGLGRGPSTSAAAGVERPHCDGEGAADGLSSVPAQRRTDQNLRAVTDGVLLQRARRRTPSTGSSTIGRSPPRFSGSA</sequence>
<dbReference type="Proteomes" id="UP000234331">
    <property type="component" value="Unassembled WGS sequence"/>
</dbReference>
<name>A0A2I2L261_9ACTN</name>
<gene>
    <name evidence="2" type="ORF">FRACA_90005</name>
</gene>
<proteinExistence type="predicted"/>
<evidence type="ECO:0000313" key="3">
    <source>
        <dbReference type="Proteomes" id="UP000234331"/>
    </source>
</evidence>
<keyword evidence="3" id="KW-1185">Reference proteome</keyword>
<evidence type="ECO:0000256" key="1">
    <source>
        <dbReference type="SAM" id="MobiDB-lite"/>
    </source>
</evidence>
<reference evidence="2 3" key="1">
    <citation type="submission" date="2017-06" db="EMBL/GenBank/DDBJ databases">
        <authorList>
            <person name="Kim H.J."/>
            <person name="Triplett B.A."/>
        </authorList>
    </citation>
    <scope>NUCLEOTIDE SEQUENCE [LARGE SCALE GENOMIC DNA]</scope>
    <source>
        <strain evidence="2">FRACA_ARgP5</strain>
    </source>
</reference>
<evidence type="ECO:0000313" key="2">
    <source>
        <dbReference type="EMBL" id="SNQ52002.1"/>
    </source>
</evidence>
<protein>
    <submittedName>
        <fullName evidence="2">Uncharacterized protein</fullName>
    </submittedName>
</protein>